<dbReference type="AlphaFoldDB" id="A0A2T3KL65"/>
<evidence type="ECO:0000313" key="2">
    <source>
        <dbReference type="Proteomes" id="UP000241426"/>
    </source>
</evidence>
<proteinExistence type="predicted"/>
<reference evidence="1 2" key="1">
    <citation type="submission" date="2018-01" db="EMBL/GenBank/DDBJ databases">
        <title>Whole genome sequencing of Histamine producing bacteria.</title>
        <authorList>
            <person name="Butler K."/>
        </authorList>
    </citation>
    <scope>NUCLEOTIDE SEQUENCE [LARGE SCALE GENOMIC DNA]</scope>
    <source>
        <strain evidence="1 2">FS-7.2</strain>
    </source>
</reference>
<evidence type="ECO:0000313" key="1">
    <source>
        <dbReference type="EMBL" id="PSV00431.1"/>
    </source>
</evidence>
<name>A0A2T3KL65_9GAMM</name>
<organism evidence="1 2">
    <name type="scientific">Photobacterium kishitanii</name>
    <dbReference type="NCBI Taxonomy" id="318456"/>
    <lineage>
        <taxon>Bacteria</taxon>
        <taxon>Pseudomonadati</taxon>
        <taxon>Pseudomonadota</taxon>
        <taxon>Gammaproteobacteria</taxon>
        <taxon>Vibrionales</taxon>
        <taxon>Vibrionaceae</taxon>
        <taxon>Photobacterium</taxon>
    </lineage>
</organism>
<dbReference type="EMBL" id="PYNF01000003">
    <property type="protein sequence ID" value="PSV00431.1"/>
    <property type="molecule type" value="Genomic_DNA"/>
</dbReference>
<protein>
    <submittedName>
        <fullName evidence="1">Uncharacterized protein</fullName>
    </submittedName>
</protein>
<accession>A0A2T3KL65</accession>
<gene>
    <name evidence="1" type="ORF">C9J27_04685</name>
</gene>
<dbReference type="Proteomes" id="UP000241426">
    <property type="component" value="Unassembled WGS sequence"/>
</dbReference>
<dbReference type="RefSeq" id="WP_107289061.1">
    <property type="nucleotide sequence ID" value="NZ_PYNF01000003.1"/>
</dbReference>
<sequence>MPTTHSKSLVSDQNAKEYVPKIKKGSVIREYKYGVFVESKVITNVILNERGQLEFTSETKNGHKINYIKSESSLTLMEE</sequence>
<comment type="caution">
    <text evidence="1">The sequence shown here is derived from an EMBL/GenBank/DDBJ whole genome shotgun (WGS) entry which is preliminary data.</text>
</comment>